<comment type="caution">
    <text evidence="4">The sequence shown here is derived from an EMBL/GenBank/DDBJ whole genome shotgun (WGS) entry which is preliminary data.</text>
</comment>
<dbReference type="Gene3D" id="2.120.10.30">
    <property type="entry name" value="TolB, C-terminal domain"/>
    <property type="match status" value="1"/>
</dbReference>
<dbReference type="PANTHER" id="PTHR24104">
    <property type="entry name" value="E3 UBIQUITIN-PROTEIN LIGASE NHLRC1-RELATED"/>
    <property type="match status" value="1"/>
</dbReference>
<dbReference type="GO" id="GO:0000209">
    <property type="term" value="P:protein polyubiquitination"/>
    <property type="evidence" value="ECO:0007669"/>
    <property type="project" value="TreeGrafter"/>
</dbReference>
<dbReference type="PROSITE" id="PS51125">
    <property type="entry name" value="NHL"/>
    <property type="match status" value="2"/>
</dbReference>
<dbReference type="CDD" id="cd05819">
    <property type="entry name" value="NHL"/>
    <property type="match status" value="1"/>
</dbReference>
<sequence>MATANPLERIFSVDYKSKIQPRISVCKWGEGLENLCGSKAVTIDNTTGDIYVADSWKNCVKAFDNNGQIMFKFGSEEGEGKMKRPNGLAIILNRILITHRSNYILIYQLDGEFVSRIGDPEKGELEFEDPSSLTFDESNGEIFICDSGNNRIQILSKELTYKTHFGQDKLKYPLDIKLSKNSFIFLIILIILVFICTITIIFYIRV</sequence>
<keyword evidence="3" id="KW-0472">Membrane</keyword>
<proteinExistence type="predicted"/>
<dbReference type="GO" id="GO:0043161">
    <property type="term" value="P:proteasome-mediated ubiquitin-dependent protein catabolic process"/>
    <property type="evidence" value="ECO:0007669"/>
    <property type="project" value="TreeGrafter"/>
</dbReference>
<protein>
    <submittedName>
        <fullName evidence="4">Serine/threonine-protein kinase PknD</fullName>
    </submittedName>
</protein>
<dbReference type="Pfam" id="PF01436">
    <property type="entry name" value="NHL"/>
    <property type="match status" value="1"/>
</dbReference>
<dbReference type="SUPFAM" id="SSF63825">
    <property type="entry name" value="YWTD domain"/>
    <property type="match status" value="1"/>
</dbReference>
<keyword evidence="4" id="KW-0808">Transferase</keyword>
<dbReference type="InterPro" id="IPR011042">
    <property type="entry name" value="6-blade_b-propeller_TolB-like"/>
</dbReference>
<evidence type="ECO:0000256" key="1">
    <source>
        <dbReference type="ARBA" id="ARBA00022737"/>
    </source>
</evidence>
<dbReference type="GO" id="GO:0061630">
    <property type="term" value="F:ubiquitin protein ligase activity"/>
    <property type="evidence" value="ECO:0007669"/>
    <property type="project" value="TreeGrafter"/>
</dbReference>
<keyword evidence="5" id="KW-1185">Reference proteome</keyword>
<feature type="transmembrane region" description="Helical" evidence="3">
    <location>
        <begin position="183"/>
        <end position="204"/>
    </location>
</feature>
<gene>
    <name evidence="4" type="ORF">LOD99_6442</name>
</gene>
<organism evidence="4 5">
    <name type="scientific">Oopsacas minuta</name>
    <dbReference type="NCBI Taxonomy" id="111878"/>
    <lineage>
        <taxon>Eukaryota</taxon>
        <taxon>Metazoa</taxon>
        <taxon>Porifera</taxon>
        <taxon>Hexactinellida</taxon>
        <taxon>Hexasterophora</taxon>
        <taxon>Lyssacinosida</taxon>
        <taxon>Leucopsacidae</taxon>
        <taxon>Oopsacas</taxon>
    </lineage>
</organism>
<keyword evidence="3" id="KW-0812">Transmembrane</keyword>
<dbReference type="InterPro" id="IPR001258">
    <property type="entry name" value="NHL_repeat"/>
</dbReference>
<dbReference type="EMBL" id="JAKMXF010000317">
    <property type="protein sequence ID" value="KAI6649893.1"/>
    <property type="molecule type" value="Genomic_DNA"/>
</dbReference>
<reference evidence="4 5" key="1">
    <citation type="journal article" date="2023" name="BMC Biol.">
        <title>The compact genome of the sponge Oopsacas minuta (Hexactinellida) is lacking key metazoan core genes.</title>
        <authorList>
            <person name="Santini S."/>
            <person name="Schenkelaars Q."/>
            <person name="Jourda C."/>
            <person name="Duchesne M."/>
            <person name="Belahbib H."/>
            <person name="Rocher C."/>
            <person name="Selva M."/>
            <person name="Riesgo A."/>
            <person name="Vervoort M."/>
            <person name="Leys S.P."/>
            <person name="Kodjabachian L."/>
            <person name="Le Bivic A."/>
            <person name="Borchiellini C."/>
            <person name="Claverie J.M."/>
            <person name="Renard E."/>
        </authorList>
    </citation>
    <scope>NUCLEOTIDE SEQUENCE [LARGE SCALE GENOMIC DNA]</scope>
    <source>
        <strain evidence="4">SPO-2</strain>
    </source>
</reference>
<evidence type="ECO:0000313" key="4">
    <source>
        <dbReference type="EMBL" id="KAI6649893.1"/>
    </source>
</evidence>
<dbReference type="Proteomes" id="UP001165289">
    <property type="component" value="Unassembled WGS sequence"/>
</dbReference>
<dbReference type="AlphaFoldDB" id="A0AAV7JM61"/>
<dbReference type="GO" id="GO:0008270">
    <property type="term" value="F:zinc ion binding"/>
    <property type="evidence" value="ECO:0007669"/>
    <property type="project" value="UniProtKB-KW"/>
</dbReference>
<evidence type="ECO:0000256" key="2">
    <source>
        <dbReference type="PROSITE-ProRule" id="PRU00504"/>
    </source>
</evidence>
<dbReference type="PANTHER" id="PTHR24104:SF25">
    <property type="entry name" value="PROTEIN LIN-41"/>
    <property type="match status" value="1"/>
</dbReference>
<keyword evidence="1" id="KW-0677">Repeat</keyword>
<dbReference type="InterPro" id="IPR050952">
    <property type="entry name" value="TRIM-NHL_E3_ligases"/>
</dbReference>
<keyword evidence="3" id="KW-1133">Transmembrane helix</keyword>
<feature type="repeat" description="NHL" evidence="2">
    <location>
        <begin position="24"/>
        <end position="66"/>
    </location>
</feature>
<evidence type="ECO:0000313" key="5">
    <source>
        <dbReference type="Proteomes" id="UP001165289"/>
    </source>
</evidence>
<evidence type="ECO:0000256" key="3">
    <source>
        <dbReference type="SAM" id="Phobius"/>
    </source>
</evidence>
<name>A0AAV7JM61_9METZ</name>
<accession>A0AAV7JM61</accession>
<feature type="repeat" description="NHL" evidence="2">
    <location>
        <begin position="114"/>
        <end position="158"/>
    </location>
</feature>
<dbReference type="GO" id="GO:0016301">
    <property type="term" value="F:kinase activity"/>
    <property type="evidence" value="ECO:0007669"/>
    <property type="project" value="UniProtKB-KW"/>
</dbReference>
<keyword evidence="4" id="KW-0418">Kinase</keyword>